<dbReference type="Proteomes" id="UP000248214">
    <property type="component" value="Unassembled WGS sequence"/>
</dbReference>
<name>A0A323TB65_9BACI</name>
<feature type="chain" id="PRO_5038491420" evidence="4">
    <location>
        <begin position="24"/>
        <end position="410"/>
    </location>
</feature>
<evidence type="ECO:0000313" key="6">
    <source>
        <dbReference type="Proteomes" id="UP000248214"/>
    </source>
</evidence>
<dbReference type="InterPro" id="IPR006059">
    <property type="entry name" value="SBP"/>
</dbReference>
<dbReference type="RefSeq" id="WP_110610241.1">
    <property type="nucleotide sequence ID" value="NZ_PDOD01000003.1"/>
</dbReference>
<dbReference type="GO" id="GO:0042956">
    <property type="term" value="P:maltodextrin transmembrane transport"/>
    <property type="evidence" value="ECO:0007669"/>
    <property type="project" value="TreeGrafter"/>
</dbReference>
<dbReference type="EMBL" id="PDOD01000003">
    <property type="protein sequence ID" value="PYZ92692.1"/>
    <property type="molecule type" value="Genomic_DNA"/>
</dbReference>
<dbReference type="Pfam" id="PF01547">
    <property type="entry name" value="SBP_bac_1"/>
    <property type="match status" value="1"/>
</dbReference>
<dbReference type="AlphaFoldDB" id="A0A323TB65"/>
<dbReference type="PROSITE" id="PS51257">
    <property type="entry name" value="PROKAR_LIPOPROTEIN"/>
    <property type="match status" value="1"/>
</dbReference>
<feature type="signal peptide" evidence="4">
    <location>
        <begin position="1"/>
        <end position="23"/>
    </location>
</feature>
<evidence type="ECO:0000313" key="5">
    <source>
        <dbReference type="EMBL" id="PYZ92692.1"/>
    </source>
</evidence>
<organism evidence="5 6">
    <name type="scientific">Salipaludibacillus keqinensis</name>
    <dbReference type="NCBI Taxonomy" id="2045207"/>
    <lineage>
        <taxon>Bacteria</taxon>
        <taxon>Bacillati</taxon>
        <taxon>Bacillota</taxon>
        <taxon>Bacilli</taxon>
        <taxon>Bacillales</taxon>
        <taxon>Bacillaceae</taxon>
    </lineage>
</organism>
<dbReference type="SUPFAM" id="SSF53850">
    <property type="entry name" value="Periplasmic binding protein-like II"/>
    <property type="match status" value="1"/>
</dbReference>
<dbReference type="PANTHER" id="PTHR30061">
    <property type="entry name" value="MALTOSE-BINDING PERIPLASMIC PROTEIN"/>
    <property type="match status" value="1"/>
</dbReference>
<evidence type="ECO:0000256" key="2">
    <source>
        <dbReference type="ARBA" id="ARBA00022448"/>
    </source>
</evidence>
<reference evidence="5 6" key="1">
    <citation type="submission" date="2017-10" db="EMBL/GenBank/DDBJ databases">
        <title>Bacillus sp. nov., a halophilic bacterium isolated from a Keqin Lake.</title>
        <authorList>
            <person name="Wang H."/>
        </authorList>
    </citation>
    <scope>NUCLEOTIDE SEQUENCE [LARGE SCALE GENOMIC DNA]</scope>
    <source>
        <strain evidence="5 6">KQ-12</strain>
    </source>
</reference>
<keyword evidence="3 4" id="KW-0732">Signal</keyword>
<keyword evidence="2" id="KW-0813">Transport</keyword>
<evidence type="ECO:0000256" key="4">
    <source>
        <dbReference type="SAM" id="SignalP"/>
    </source>
</evidence>
<dbReference type="CDD" id="cd14747">
    <property type="entry name" value="PBP2_MalE"/>
    <property type="match status" value="1"/>
</dbReference>
<proteinExistence type="inferred from homology"/>
<keyword evidence="6" id="KW-1185">Reference proteome</keyword>
<dbReference type="PANTHER" id="PTHR30061:SF50">
    <property type="entry name" value="MALTOSE_MALTODEXTRIN-BINDING PERIPLASMIC PROTEIN"/>
    <property type="match status" value="1"/>
</dbReference>
<accession>A0A323TB65</accession>
<dbReference type="Gene3D" id="3.40.190.10">
    <property type="entry name" value="Periplasmic binding protein-like II"/>
    <property type="match status" value="2"/>
</dbReference>
<dbReference type="GO" id="GO:0015768">
    <property type="term" value="P:maltose transport"/>
    <property type="evidence" value="ECO:0007669"/>
    <property type="project" value="TreeGrafter"/>
</dbReference>
<dbReference type="GO" id="GO:0055052">
    <property type="term" value="C:ATP-binding cassette (ABC) transporter complex, substrate-binding subunit-containing"/>
    <property type="evidence" value="ECO:0007669"/>
    <property type="project" value="TreeGrafter"/>
</dbReference>
<evidence type="ECO:0000256" key="1">
    <source>
        <dbReference type="ARBA" id="ARBA00008520"/>
    </source>
</evidence>
<comment type="caution">
    <text evidence="5">The sequence shown here is derived from an EMBL/GenBank/DDBJ whole genome shotgun (WGS) entry which is preliminary data.</text>
</comment>
<evidence type="ECO:0000256" key="3">
    <source>
        <dbReference type="ARBA" id="ARBA00022729"/>
    </source>
</evidence>
<sequence length="410" mass="46310">MTKKFYLSIALMVSSALMITACGGGGSEDETELSVWAMGEEGTLLPELAEKFEEENPEISINVQAIPWDTAHDNLLTAVASGEGPDVLQMGTSWVPEFADVNMMLDLTPYLDDYPAFNKENYFDGAAESMEYEDQIVGIPWYVDTRVLYYRTDLLAEVGYDDAPATWDELKDASTQLADRGDDYYGYDIDQNDQFVPFMFAWQNGSDFIDEEGNTDFESPEFMEAMEFYHSFFAEGITPTSGQLDIIQSFSNGQQPMFQSGPWMVNILNNDAPDIEGDWAVAPLPEKETNTSYIGGSNLSVFNNTDHVEESLQFIDFLVDEETQLEWFEISNTLPSRVDAWDDSRLDGNEMLSVFGEQLEETRASPQLPEWEAIAQEMIRSMERVNVGGADLQEEMEDFREKVEEDILAD</sequence>
<dbReference type="OrthoDB" id="9808332at2"/>
<comment type="similarity">
    <text evidence="1">Belongs to the bacterial solute-binding protein 1 family.</text>
</comment>
<gene>
    <name evidence="5" type="ORF">CR194_13620</name>
</gene>
<protein>
    <submittedName>
        <fullName evidence="5">ABC transporter substrate-binding protein</fullName>
    </submittedName>
</protein>
<dbReference type="GO" id="GO:1901982">
    <property type="term" value="F:maltose binding"/>
    <property type="evidence" value="ECO:0007669"/>
    <property type="project" value="TreeGrafter"/>
</dbReference>